<proteinExistence type="predicted"/>
<dbReference type="GO" id="GO:0003743">
    <property type="term" value="F:translation initiation factor activity"/>
    <property type="evidence" value="ECO:0007669"/>
    <property type="project" value="UniProtKB-KW"/>
</dbReference>
<gene>
    <name evidence="1" type="ORF">ROHU_030259</name>
</gene>
<name>A0A498LVA7_LABRO</name>
<evidence type="ECO:0000313" key="1">
    <source>
        <dbReference type="EMBL" id="RXN11056.1"/>
    </source>
</evidence>
<accession>A0A498LVA7</accession>
<dbReference type="EMBL" id="QBIY01013154">
    <property type="protein sequence ID" value="RXN11056.1"/>
    <property type="molecule type" value="Genomic_DNA"/>
</dbReference>
<dbReference type="AlphaFoldDB" id="A0A498LVA7"/>
<comment type="caution">
    <text evidence="1">The sequence shown here is derived from an EMBL/GenBank/DDBJ whole genome shotgun (WGS) entry which is preliminary data.</text>
</comment>
<dbReference type="Proteomes" id="UP000290572">
    <property type="component" value="Unassembled WGS sequence"/>
</dbReference>
<sequence length="109" mass="12021">MATLQVYQAQALKHLHEGGPDQGAMQELCAVADFALRATKATARSLGQVMSTVVVQERHLWLTLAQIANVDKARFLDAPISQDGLFGDTVEDFAQQFSLKQALKHIFPR</sequence>
<keyword evidence="1" id="KW-0396">Initiation factor</keyword>
<reference evidence="1 2" key="1">
    <citation type="submission" date="2018-03" db="EMBL/GenBank/DDBJ databases">
        <title>Draft genome sequence of Rohu Carp (Labeo rohita).</title>
        <authorList>
            <person name="Das P."/>
            <person name="Kushwaha B."/>
            <person name="Joshi C.G."/>
            <person name="Kumar D."/>
            <person name="Nagpure N.S."/>
            <person name="Sahoo L."/>
            <person name="Das S.P."/>
            <person name="Bit A."/>
            <person name="Patnaik S."/>
            <person name="Meher P.K."/>
            <person name="Jayasankar P."/>
            <person name="Koringa P.G."/>
            <person name="Patel N.V."/>
            <person name="Hinsu A.T."/>
            <person name="Kumar R."/>
            <person name="Pandey M."/>
            <person name="Agarwal S."/>
            <person name="Srivastava S."/>
            <person name="Singh M."/>
            <person name="Iquebal M.A."/>
            <person name="Jaiswal S."/>
            <person name="Angadi U.B."/>
            <person name="Kumar N."/>
            <person name="Raza M."/>
            <person name="Shah T.M."/>
            <person name="Rai A."/>
            <person name="Jena J.K."/>
        </authorList>
    </citation>
    <scope>NUCLEOTIDE SEQUENCE [LARGE SCALE GENOMIC DNA]</scope>
    <source>
        <strain evidence="1">DASCIFA01</strain>
        <tissue evidence="1">Testis</tissue>
    </source>
</reference>
<protein>
    <submittedName>
        <fullName evidence="1">Translation initiation factor IF-2-like protein</fullName>
    </submittedName>
</protein>
<organism evidence="1 2">
    <name type="scientific">Labeo rohita</name>
    <name type="common">Indian major carp</name>
    <name type="synonym">Cyprinus rohita</name>
    <dbReference type="NCBI Taxonomy" id="84645"/>
    <lineage>
        <taxon>Eukaryota</taxon>
        <taxon>Metazoa</taxon>
        <taxon>Chordata</taxon>
        <taxon>Craniata</taxon>
        <taxon>Vertebrata</taxon>
        <taxon>Euteleostomi</taxon>
        <taxon>Actinopterygii</taxon>
        <taxon>Neopterygii</taxon>
        <taxon>Teleostei</taxon>
        <taxon>Ostariophysi</taxon>
        <taxon>Cypriniformes</taxon>
        <taxon>Cyprinidae</taxon>
        <taxon>Labeoninae</taxon>
        <taxon>Labeonini</taxon>
        <taxon>Labeo</taxon>
    </lineage>
</organism>
<evidence type="ECO:0000313" key="2">
    <source>
        <dbReference type="Proteomes" id="UP000290572"/>
    </source>
</evidence>
<keyword evidence="1" id="KW-0648">Protein biosynthesis</keyword>
<keyword evidence="2" id="KW-1185">Reference proteome</keyword>